<name>K2PXU5_9LACT</name>
<dbReference type="AlphaFoldDB" id="K2PXU5"/>
<organism evidence="2 3">
    <name type="scientific">Lactococcus garvieae DCC43</name>
    <dbReference type="NCBI Taxonomy" id="1231377"/>
    <lineage>
        <taxon>Bacteria</taxon>
        <taxon>Bacillati</taxon>
        <taxon>Bacillota</taxon>
        <taxon>Bacilli</taxon>
        <taxon>Lactobacillales</taxon>
        <taxon>Streptococcaceae</taxon>
        <taxon>Lactococcus</taxon>
    </lineage>
</organism>
<dbReference type="CDD" id="cd00093">
    <property type="entry name" value="HTH_XRE"/>
    <property type="match status" value="1"/>
</dbReference>
<dbReference type="InterPro" id="IPR001387">
    <property type="entry name" value="Cro/C1-type_HTH"/>
</dbReference>
<dbReference type="Gene3D" id="1.10.260.40">
    <property type="entry name" value="lambda repressor-like DNA-binding domains"/>
    <property type="match status" value="1"/>
</dbReference>
<evidence type="ECO:0000259" key="1">
    <source>
        <dbReference type="PROSITE" id="PS50943"/>
    </source>
</evidence>
<dbReference type="SUPFAM" id="SSF47413">
    <property type="entry name" value="lambda repressor-like DNA-binding domains"/>
    <property type="match status" value="1"/>
</dbReference>
<reference evidence="2 3" key="1">
    <citation type="journal article" date="2012" name="J. Bacteriol.">
        <title>Genome Sequence of the Bacteriocin-Producing Strain Lactococcus garvieae DCC43.</title>
        <authorList>
            <person name="Gabrielsen C."/>
            <person name="Brede D.A."/>
            <person name="Hernandez P.E."/>
            <person name="Nes I.F."/>
            <person name="Diep D.B."/>
        </authorList>
    </citation>
    <scope>NUCLEOTIDE SEQUENCE [LARGE SCALE GENOMIC DNA]</scope>
    <source>
        <strain evidence="2 3">DCC43</strain>
    </source>
</reference>
<protein>
    <recommendedName>
        <fullName evidence="1">HTH cro/C1-type domain-containing protein</fullName>
    </recommendedName>
</protein>
<dbReference type="Proteomes" id="UP000006787">
    <property type="component" value="Unassembled WGS sequence"/>
</dbReference>
<accession>K2PXU5</accession>
<dbReference type="RefSeq" id="WP_004259926.1">
    <property type="nucleotide sequence ID" value="NZ_AMQS01000003.1"/>
</dbReference>
<evidence type="ECO:0000313" key="2">
    <source>
        <dbReference type="EMBL" id="EKF52256.1"/>
    </source>
</evidence>
<dbReference type="PATRIC" id="fig|1231377.3.peg.342"/>
<proteinExistence type="predicted"/>
<comment type="caution">
    <text evidence="2">The sequence shown here is derived from an EMBL/GenBank/DDBJ whole genome shotgun (WGS) entry which is preliminary data.</text>
</comment>
<feature type="domain" description="HTH cro/C1-type" evidence="1">
    <location>
        <begin position="7"/>
        <end position="61"/>
    </location>
</feature>
<evidence type="ECO:0000313" key="3">
    <source>
        <dbReference type="Proteomes" id="UP000006787"/>
    </source>
</evidence>
<sequence>MTPRYTFKDLRNIKRLSIEKLAELTGVFPQTLEELEVDSSNIDTLTLKILTRFYCLSVNHIFIGKQSEFEARQLDEMVQHTPLSRRISALEVVQLEKKLGLSEFSLFQAILELSKEGDNEYLR</sequence>
<gene>
    <name evidence="2" type="ORF">C426_0342</name>
</gene>
<dbReference type="EMBL" id="AMQS01000003">
    <property type="protein sequence ID" value="EKF52256.1"/>
    <property type="molecule type" value="Genomic_DNA"/>
</dbReference>
<dbReference type="GO" id="GO:0003677">
    <property type="term" value="F:DNA binding"/>
    <property type="evidence" value="ECO:0007669"/>
    <property type="project" value="InterPro"/>
</dbReference>
<dbReference type="InterPro" id="IPR010982">
    <property type="entry name" value="Lambda_DNA-bd_dom_sf"/>
</dbReference>
<dbReference type="PROSITE" id="PS50943">
    <property type="entry name" value="HTH_CROC1"/>
    <property type="match status" value="1"/>
</dbReference>